<dbReference type="GeneID" id="104586220"/>
<dbReference type="InParanoid" id="A0A1U7YNX7"/>
<keyword evidence="1" id="KW-1185">Reference proteome</keyword>
<dbReference type="InterPro" id="IPR036047">
    <property type="entry name" value="F-box-like_dom_sf"/>
</dbReference>
<dbReference type="InterPro" id="IPR032675">
    <property type="entry name" value="LRR_dom_sf"/>
</dbReference>
<dbReference type="Gene3D" id="3.80.10.10">
    <property type="entry name" value="Ribonuclease Inhibitor"/>
    <property type="match status" value="1"/>
</dbReference>
<organism evidence="1 2">
    <name type="scientific">Nelumbo nucifera</name>
    <name type="common">Sacred lotus</name>
    <dbReference type="NCBI Taxonomy" id="4432"/>
    <lineage>
        <taxon>Eukaryota</taxon>
        <taxon>Viridiplantae</taxon>
        <taxon>Streptophyta</taxon>
        <taxon>Embryophyta</taxon>
        <taxon>Tracheophyta</taxon>
        <taxon>Spermatophyta</taxon>
        <taxon>Magnoliopsida</taxon>
        <taxon>Proteales</taxon>
        <taxon>Nelumbonaceae</taxon>
        <taxon>Nelumbo</taxon>
    </lineage>
</organism>
<dbReference type="Gene3D" id="1.20.1280.50">
    <property type="match status" value="1"/>
</dbReference>
<dbReference type="OrthoDB" id="1929062at2759"/>
<dbReference type="OMA" id="PISTHCH"/>
<dbReference type="RefSeq" id="XP_010241680.1">
    <property type="nucleotide sequence ID" value="XM_010243378.2"/>
</dbReference>
<gene>
    <name evidence="2" type="primary">LOC104586220</name>
</gene>
<evidence type="ECO:0000313" key="2">
    <source>
        <dbReference type="RefSeq" id="XP_010241680.1"/>
    </source>
</evidence>
<protein>
    <submittedName>
        <fullName evidence="2">F-box/LRR-repeat protein At3g48880-like isoform X1</fullName>
    </submittedName>
</protein>
<dbReference type="Proteomes" id="UP000189703">
    <property type="component" value="Unplaced"/>
</dbReference>
<dbReference type="PANTHER" id="PTHR38926">
    <property type="entry name" value="F-BOX DOMAIN CONTAINING PROTEIN, EXPRESSED"/>
    <property type="match status" value="1"/>
</dbReference>
<name>A0A1U7YNX7_NELNU</name>
<sequence length="312" mass="36007">MEKIRKWELLEMDCLVSVFAKVGMVDLLLMLPFVCKSWYQASRQPTCWKVLDLQVFESMGILFTNRFVSTFGVKKFSSMGLLKLLVKLGNGSSVHVILPDRIAYDELVYISDNCPALKFLSFPGSNIPKQTIDSIPSLVCKWKNLEHLHLEYISHGLPLPKIIEEIGRHCKNFTGISVNGGPIGDEMVSVIVTWLPKLRTLDLSGIFEVLNIGVYLPKKNLLKILEGCKELDVLAVRECSQLKIDDEVLKQASYIKNFKYEVLDDFSDFYSDDYYDFGLDYYGYDGYYDYDDFTNYLEDDWDDWVTYLPEDM</sequence>
<dbReference type="eggNOG" id="KOG1947">
    <property type="taxonomic scope" value="Eukaryota"/>
</dbReference>
<dbReference type="SUPFAM" id="SSF52047">
    <property type="entry name" value="RNI-like"/>
    <property type="match status" value="1"/>
</dbReference>
<dbReference type="KEGG" id="nnu:104586220"/>
<accession>A0A1U7YNX7</accession>
<reference evidence="2" key="1">
    <citation type="submission" date="2025-08" db="UniProtKB">
        <authorList>
            <consortium name="RefSeq"/>
        </authorList>
    </citation>
    <scope>IDENTIFICATION</scope>
</reference>
<evidence type="ECO:0000313" key="1">
    <source>
        <dbReference type="Proteomes" id="UP000189703"/>
    </source>
</evidence>
<dbReference type="PANTHER" id="PTHR38926:SF5">
    <property type="entry name" value="F-BOX AND LEUCINE-RICH REPEAT PROTEIN 6"/>
    <property type="match status" value="1"/>
</dbReference>
<dbReference type="GO" id="GO:1905761">
    <property type="term" value="F:SCF ubiquitin ligase complex binding"/>
    <property type="evidence" value="ECO:0000318"/>
    <property type="project" value="GO_Central"/>
</dbReference>
<dbReference type="SUPFAM" id="SSF81383">
    <property type="entry name" value="F-box domain"/>
    <property type="match status" value="1"/>
</dbReference>
<proteinExistence type="predicted"/>
<dbReference type="AlphaFoldDB" id="A0A1U7YNX7"/>